<evidence type="ECO:0000259" key="1">
    <source>
        <dbReference type="Pfam" id="PF01883"/>
    </source>
</evidence>
<reference evidence="2" key="1">
    <citation type="submission" date="2019-08" db="EMBL/GenBank/DDBJ databases">
        <authorList>
            <person name="Kucharzyk K."/>
            <person name="Murdoch R.W."/>
            <person name="Higgins S."/>
            <person name="Loffler F."/>
        </authorList>
    </citation>
    <scope>NUCLEOTIDE SEQUENCE</scope>
</reference>
<name>A0A645GL20_9ZZZZ</name>
<protein>
    <recommendedName>
        <fullName evidence="1">MIP18 family-like domain-containing protein</fullName>
    </recommendedName>
</protein>
<organism evidence="2">
    <name type="scientific">bioreactor metagenome</name>
    <dbReference type="NCBI Taxonomy" id="1076179"/>
    <lineage>
        <taxon>unclassified sequences</taxon>
        <taxon>metagenomes</taxon>
        <taxon>ecological metagenomes</taxon>
    </lineage>
</organism>
<feature type="domain" description="MIP18 family-like" evidence="1">
    <location>
        <begin position="26"/>
        <end position="94"/>
    </location>
</feature>
<dbReference type="Pfam" id="PF01883">
    <property type="entry name" value="FeS_assembly_P"/>
    <property type="match status" value="1"/>
</dbReference>
<dbReference type="EMBL" id="VSSQ01077548">
    <property type="protein sequence ID" value="MPN27587.1"/>
    <property type="molecule type" value="Genomic_DNA"/>
</dbReference>
<comment type="caution">
    <text evidence="2">The sequence shown here is derived from an EMBL/GenBank/DDBJ whole genome shotgun (WGS) entry which is preliminary data.</text>
</comment>
<accession>A0A645GL20</accession>
<evidence type="ECO:0000313" key="2">
    <source>
        <dbReference type="EMBL" id="MPN27587.1"/>
    </source>
</evidence>
<dbReference type="AlphaFoldDB" id="A0A645GL20"/>
<dbReference type="PANTHER" id="PTHR42831">
    <property type="entry name" value="FE-S PROTEIN MATURATION AUXILIARY FACTOR YITW"/>
    <property type="match status" value="1"/>
</dbReference>
<dbReference type="InterPro" id="IPR052339">
    <property type="entry name" value="Fe-S_Maturation_MIP18"/>
</dbReference>
<dbReference type="PANTHER" id="PTHR42831:SF1">
    <property type="entry name" value="FE-S PROTEIN MATURATION AUXILIARY FACTOR YITW"/>
    <property type="match status" value="1"/>
</dbReference>
<dbReference type="InterPro" id="IPR002744">
    <property type="entry name" value="MIP18-like"/>
</dbReference>
<dbReference type="SUPFAM" id="SSF117916">
    <property type="entry name" value="Fe-S cluster assembly (FSCA) domain-like"/>
    <property type="match status" value="1"/>
</dbReference>
<gene>
    <name evidence="2" type="ORF">SDC9_175021</name>
</gene>
<sequence length="121" mass="13489">MRDELPGDPVPATWATATAEQKKLVILEALKEVVDPELMVNVVDLGLIYDVLIDDDLNVTLEMTLTSPACPLTDQIEWEAQAVLGQLARSVTINWVWMPPWSIDLITDDGREQLQALGFMI</sequence>
<dbReference type="Gene3D" id="3.30.300.130">
    <property type="entry name" value="Fe-S cluster assembly (FSCA)"/>
    <property type="match status" value="1"/>
</dbReference>
<dbReference type="InterPro" id="IPR034904">
    <property type="entry name" value="FSCA_dom_sf"/>
</dbReference>
<proteinExistence type="predicted"/>